<dbReference type="VEuPathDB" id="FungiDB:VP01_940g2"/>
<gene>
    <name evidence="1" type="ORF">VP01_940g2</name>
</gene>
<dbReference type="EMBL" id="LAVV01015060">
    <property type="protein sequence ID" value="KNZ44207.1"/>
    <property type="molecule type" value="Genomic_DNA"/>
</dbReference>
<reference evidence="1 2" key="1">
    <citation type="submission" date="2015-08" db="EMBL/GenBank/DDBJ databases">
        <title>Next Generation Sequencing and Analysis of the Genome of Puccinia sorghi L Schw, the Causal Agent of Maize Common Rust.</title>
        <authorList>
            <person name="Rochi L."/>
            <person name="Burguener G."/>
            <person name="Darino M."/>
            <person name="Turjanski A."/>
            <person name="Kreff E."/>
            <person name="Dieguez M.J."/>
            <person name="Sacco F."/>
        </authorList>
    </citation>
    <scope>NUCLEOTIDE SEQUENCE [LARGE SCALE GENOMIC DNA]</scope>
    <source>
        <strain evidence="1 2">RO10H11247</strain>
    </source>
</reference>
<evidence type="ECO:0000313" key="2">
    <source>
        <dbReference type="Proteomes" id="UP000037035"/>
    </source>
</evidence>
<keyword evidence="2" id="KW-1185">Reference proteome</keyword>
<protein>
    <submittedName>
        <fullName evidence="1">Uncharacterized protein</fullName>
    </submittedName>
</protein>
<dbReference type="AlphaFoldDB" id="A0A0L6U770"/>
<evidence type="ECO:0000313" key="1">
    <source>
        <dbReference type="EMBL" id="KNZ44207.1"/>
    </source>
</evidence>
<accession>A0A0L6U770</accession>
<proteinExistence type="predicted"/>
<comment type="caution">
    <text evidence="1">The sequence shown here is derived from an EMBL/GenBank/DDBJ whole genome shotgun (WGS) entry which is preliminary data.</text>
</comment>
<dbReference type="Proteomes" id="UP000037035">
    <property type="component" value="Unassembled WGS sequence"/>
</dbReference>
<name>A0A0L6U770_9BASI</name>
<organism evidence="1 2">
    <name type="scientific">Puccinia sorghi</name>
    <dbReference type="NCBI Taxonomy" id="27349"/>
    <lineage>
        <taxon>Eukaryota</taxon>
        <taxon>Fungi</taxon>
        <taxon>Dikarya</taxon>
        <taxon>Basidiomycota</taxon>
        <taxon>Pucciniomycotina</taxon>
        <taxon>Pucciniomycetes</taxon>
        <taxon>Pucciniales</taxon>
        <taxon>Pucciniaceae</taxon>
        <taxon>Puccinia</taxon>
    </lineage>
</organism>
<sequence length="129" mass="15020">MSQYALYSFYSLTTKVHSTFEPTRLNSILWSKELASKYPIKEKIEEAYLIVSLEQPLPMWAALRKIVSQQVLRWTSCMIPSTKNPNLNIPGKTVLCWVDTKRKEYWPSIKILNSSGNEWDNPSCTYQIN</sequence>